<keyword evidence="3" id="KW-0067">ATP-binding</keyword>
<keyword evidence="5" id="KW-0418">Kinase</keyword>
<evidence type="ECO:0000256" key="3">
    <source>
        <dbReference type="PROSITE-ProRule" id="PRU10141"/>
    </source>
</evidence>
<evidence type="ECO:0000256" key="2">
    <source>
        <dbReference type="ARBA" id="ARBA00022737"/>
    </source>
</evidence>
<accession>A0A9Q2XHN4</accession>
<dbReference type="EMBL" id="JAHTBI010000027">
    <property type="protein sequence ID" value="MBV6287123.1"/>
    <property type="molecule type" value="Genomic_DNA"/>
</dbReference>
<dbReference type="PROSITE" id="PS50011">
    <property type="entry name" value="PROTEIN_KINASE_DOM"/>
    <property type="match status" value="1"/>
</dbReference>
<dbReference type="InterPro" id="IPR025875">
    <property type="entry name" value="Leu-rich_rpt_4"/>
</dbReference>
<dbReference type="PANTHER" id="PTHR48051:SF1">
    <property type="entry name" value="RAS SUPPRESSOR PROTEIN 1"/>
    <property type="match status" value="1"/>
</dbReference>
<evidence type="ECO:0000256" key="1">
    <source>
        <dbReference type="ARBA" id="ARBA00022614"/>
    </source>
</evidence>
<dbReference type="InterPro" id="IPR001611">
    <property type="entry name" value="Leu-rich_rpt"/>
</dbReference>
<dbReference type="PROSITE" id="PS00107">
    <property type="entry name" value="PROTEIN_KINASE_ATP"/>
    <property type="match status" value="1"/>
</dbReference>
<dbReference type="GO" id="GO:0005524">
    <property type="term" value="F:ATP binding"/>
    <property type="evidence" value="ECO:0007669"/>
    <property type="project" value="UniProtKB-UniRule"/>
</dbReference>
<keyword evidence="6" id="KW-1185">Reference proteome</keyword>
<reference evidence="5" key="2">
    <citation type="journal article" date="2023" name="Plant Pathol.">
        <title>Dismantling and reorganizing Pseudomonas marginalis sensu#lato.</title>
        <authorList>
            <person name="Sawada H."/>
            <person name="Fujikawa T."/>
            <person name="Satou M."/>
        </authorList>
    </citation>
    <scope>NUCLEOTIDE SEQUENCE</scope>
    <source>
        <strain evidence="5">MAFF 301350</strain>
    </source>
</reference>
<dbReference type="AlphaFoldDB" id="A0A9Q2XHN4"/>
<evidence type="ECO:0000313" key="5">
    <source>
        <dbReference type="EMBL" id="MBV6287123.1"/>
    </source>
</evidence>
<evidence type="ECO:0000259" key="4">
    <source>
        <dbReference type="PROSITE" id="PS50011"/>
    </source>
</evidence>
<evidence type="ECO:0000313" key="6">
    <source>
        <dbReference type="Proteomes" id="UP001106592"/>
    </source>
</evidence>
<feature type="domain" description="Protein kinase" evidence="4">
    <location>
        <begin position="206"/>
        <end position="427"/>
    </location>
</feature>
<keyword evidence="2" id="KW-0677">Repeat</keyword>
<dbReference type="GO" id="GO:0005737">
    <property type="term" value="C:cytoplasm"/>
    <property type="evidence" value="ECO:0007669"/>
    <property type="project" value="TreeGrafter"/>
</dbReference>
<dbReference type="PANTHER" id="PTHR48051">
    <property type="match status" value="1"/>
</dbReference>
<dbReference type="InterPro" id="IPR050216">
    <property type="entry name" value="LRR_domain-containing"/>
</dbReference>
<dbReference type="GO" id="GO:0004672">
    <property type="term" value="F:protein kinase activity"/>
    <property type="evidence" value="ECO:0007669"/>
    <property type="project" value="InterPro"/>
</dbReference>
<dbReference type="SMART" id="SM00369">
    <property type="entry name" value="LRR_TYP"/>
    <property type="match status" value="6"/>
</dbReference>
<dbReference type="Pfam" id="PF12799">
    <property type="entry name" value="LRR_4"/>
    <property type="match status" value="1"/>
</dbReference>
<reference evidence="5" key="1">
    <citation type="journal article" date="2022" name="Int. J. Syst. Evol. Microbiol.">
        <title>Pseudomonas aegrilactucae sp. nov. and Pseudomonas morbosilactucae sp. nov., pathogens causing bacterial rot of lettuce in Japan.</title>
        <authorList>
            <person name="Sawada H."/>
            <person name="Fujikawa T."/>
            <person name="Satou M."/>
        </authorList>
    </citation>
    <scope>NUCLEOTIDE SEQUENCE</scope>
    <source>
        <strain evidence="5">MAFF 301350</strain>
    </source>
</reference>
<keyword evidence="5" id="KW-0808">Transferase</keyword>
<dbReference type="InterPro" id="IPR000719">
    <property type="entry name" value="Prot_kinase_dom"/>
</dbReference>
<dbReference type="RefSeq" id="WP_217975025.1">
    <property type="nucleotide sequence ID" value="NZ_JAHTBI010000027.1"/>
</dbReference>
<name>A0A9Q2XHN4_9PSED</name>
<dbReference type="SMART" id="SM00364">
    <property type="entry name" value="LRR_BAC"/>
    <property type="match status" value="4"/>
</dbReference>
<dbReference type="InterPro" id="IPR017441">
    <property type="entry name" value="Protein_kinase_ATP_BS"/>
</dbReference>
<keyword evidence="1" id="KW-0433">Leucine-rich repeat</keyword>
<protein>
    <submittedName>
        <fullName evidence="5">Leucine-rich repeat-containing serine/threonine-protein kinase</fullName>
    </submittedName>
</protein>
<feature type="binding site" evidence="3">
    <location>
        <position position="233"/>
    </location>
    <ligand>
        <name>ATP</name>
        <dbReference type="ChEBI" id="CHEBI:30616"/>
    </ligand>
</feature>
<sequence length="427" mass="46071">MHTLDDLKAGRLAGVTRLDLSCALEHFPPEIFELADSLEVLNLSGNALHSLPPDLGRLHRLKILFCSNNRFTEVPASVGQCARLEMLGFKSNRIEHLPAQALGPRLRALVLTDNCLQALPYALGDCSRLQKLMLAGNQLRALPASLARCERLELLRVSANQLRELPGWLLTMPNMAWLAYAGNPLPAGYCAPPSPGDCARIDWPAVALGEVLGQGASGVIHRAQVAGREVAVKLYKGRMTSDGSPLNEMHACVAAGVHPHLVGLLGQLDNHPQQLPGLVMALIDPHWFNLAGPPSLQSCTRDSYPAERRLGSAQVERLVAAIASVAAHLHQRGIAHGDLYAHNILCDEQGNGLLGDFGAASFYPQDGSESAAALQRIEVRAFGVLLGELLERCEERPERLVALQARCVEPQVLGRPDFAQIEQALAG</sequence>
<comment type="caution">
    <text evidence="5">The sequence shown here is derived from an EMBL/GenBank/DDBJ whole genome shotgun (WGS) entry which is preliminary data.</text>
</comment>
<dbReference type="InterPro" id="IPR003591">
    <property type="entry name" value="Leu-rich_rpt_typical-subtyp"/>
</dbReference>
<dbReference type="Pfam" id="PF00069">
    <property type="entry name" value="Pkinase"/>
    <property type="match status" value="1"/>
</dbReference>
<dbReference type="Proteomes" id="UP001106592">
    <property type="component" value="Unassembled WGS sequence"/>
</dbReference>
<keyword evidence="3" id="KW-0547">Nucleotide-binding</keyword>
<proteinExistence type="predicted"/>
<gene>
    <name evidence="5" type="ORF">KUO17_08775</name>
</gene>
<organism evidence="5 6">
    <name type="scientific">Pseudomonas aegrilactucae</name>
    <dbReference type="NCBI Taxonomy" id="2854028"/>
    <lineage>
        <taxon>Bacteria</taxon>
        <taxon>Pseudomonadati</taxon>
        <taxon>Pseudomonadota</taxon>
        <taxon>Gammaproteobacteria</taxon>
        <taxon>Pseudomonadales</taxon>
        <taxon>Pseudomonadaceae</taxon>
        <taxon>Pseudomonas</taxon>
    </lineage>
</organism>
<dbReference type="Pfam" id="PF13855">
    <property type="entry name" value="LRR_8"/>
    <property type="match status" value="1"/>
</dbReference>
<dbReference type="PROSITE" id="PS51450">
    <property type="entry name" value="LRR"/>
    <property type="match status" value="1"/>
</dbReference>